<accession>A0AAV6XQD8</accession>
<dbReference type="Pfam" id="PF14368">
    <property type="entry name" value="LTP_2"/>
    <property type="match status" value="1"/>
</dbReference>
<evidence type="ECO:0000256" key="6">
    <source>
        <dbReference type="ARBA" id="ARBA00022729"/>
    </source>
</evidence>
<evidence type="ECO:0000256" key="9">
    <source>
        <dbReference type="ARBA" id="ARBA00023180"/>
    </source>
</evidence>
<dbReference type="EMBL" id="WHWC01000005">
    <property type="protein sequence ID" value="KAG8382387.1"/>
    <property type="molecule type" value="Genomic_DNA"/>
</dbReference>
<evidence type="ECO:0000256" key="1">
    <source>
        <dbReference type="ARBA" id="ARBA00004609"/>
    </source>
</evidence>
<proteinExistence type="inferred from homology"/>
<keyword evidence="7" id="KW-0446">Lipid-binding</keyword>
<organism evidence="13 14">
    <name type="scientific">Buddleja alternifolia</name>
    <dbReference type="NCBI Taxonomy" id="168488"/>
    <lineage>
        <taxon>Eukaryota</taxon>
        <taxon>Viridiplantae</taxon>
        <taxon>Streptophyta</taxon>
        <taxon>Embryophyta</taxon>
        <taxon>Tracheophyta</taxon>
        <taxon>Spermatophyta</taxon>
        <taxon>Magnoliopsida</taxon>
        <taxon>eudicotyledons</taxon>
        <taxon>Gunneridae</taxon>
        <taxon>Pentapetalae</taxon>
        <taxon>asterids</taxon>
        <taxon>lamiids</taxon>
        <taxon>Lamiales</taxon>
        <taxon>Scrophulariaceae</taxon>
        <taxon>Buddlejeae</taxon>
        <taxon>Buddleja</taxon>
    </lineage>
</organism>
<evidence type="ECO:0000256" key="8">
    <source>
        <dbReference type="ARBA" id="ARBA00023157"/>
    </source>
</evidence>
<dbReference type="GO" id="GO:0098552">
    <property type="term" value="C:side of membrane"/>
    <property type="evidence" value="ECO:0007669"/>
    <property type="project" value="UniProtKB-KW"/>
</dbReference>
<evidence type="ECO:0000313" key="13">
    <source>
        <dbReference type="EMBL" id="KAG8382387.1"/>
    </source>
</evidence>
<dbReference type="InterPro" id="IPR043325">
    <property type="entry name" value="LTSS"/>
</dbReference>
<dbReference type="CDD" id="cd00010">
    <property type="entry name" value="AAI_LTSS"/>
    <property type="match status" value="1"/>
</dbReference>
<keyword evidence="10" id="KW-0449">Lipoprotein</keyword>
<comment type="similarity">
    <text evidence="2">Belongs to the plant LTP family.</text>
</comment>
<keyword evidence="3" id="KW-0813">Transport</keyword>
<evidence type="ECO:0000256" key="5">
    <source>
        <dbReference type="ARBA" id="ARBA00022622"/>
    </source>
</evidence>
<evidence type="ECO:0000256" key="7">
    <source>
        <dbReference type="ARBA" id="ARBA00023121"/>
    </source>
</evidence>
<evidence type="ECO:0000256" key="11">
    <source>
        <dbReference type="SAM" id="SignalP"/>
    </source>
</evidence>
<keyword evidence="5" id="KW-0336">GPI-anchor</keyword>
<keyword evidence="5" id="KW-0472">Membrane</keyword>
<comment type="subcellular location">
    <subcellularLocation>
        <location evidence="1">Cell membrane</location>
        <topology evidence="1">Lipid-anchor</topology>
        <topology evidence="1">GPI-anchor</topology>
    </subcellularLocation>
</comment>
<dbReference type="SUPFAM" id="SSF47699">
    <property type="entry name" value="Bifunctional inhibitor/lipid-transfer protein/seed storage 2S albumin"/>
    <property type="match status" value="1"/>
</dbReference>
<dbReference type="InterPro" id="IPR000528">
    <property type="entry name" value="Plant_nsLTP"/>
</dbReference>
<evidence type="ECO:0000256" key="3">
    <source>
        <dbReference type="ARBA" id="ARBA00022448"/>
    </source>
</evidence>
<sequence length="144" mass="14813">MGFSFNIAAVLTVAVLVASTRVAEGQSDCASQLVPCAEYLNSTNPSAICCNAIRQVVTTQLDCLCRLYNNPALLAGINITQALELPKHCNISSDTSPCNALAPGSSSVPPPALPGGGNGGNAAGRLSWIGMPTLVLLSAFTFLY</sequence>
<dbReference type="Gene3D" id="1.10.110.10">
    <property type="entry name" value="Plant lipid-transfer and hydrophobic proteins"/>
    <property type="match status" value="1"/>
</dbReference>
<keyword evidence="6 11" id="KW-0732">Signal</keyword>
<dbReference type="GO" id="GO:0005886">
    <property type="term" value="C:plasma membrane"/>
    <property type="evidence" value="ECO:0007669"/>
    <property type="project" value="UniProtKB-SubCell"/>
</dbReference>
<feature type="domain" description="Bifunctional inhibitor/plant lipid transfer protein/seed storage helical" evidence="12">
    <location>
        <begin position="29"/>
        <end position="98"/>
    </location>
</feature>
<evidence type="ECO:0000256" key="2">
    <source>
        <dbReference type="ARBA" id="ARBA00009748"/>
    </source>
</evidence>
<feature type="chain" id="PRO_5043697861" description="Bifunctional inhibitor/plant lipid transfer protein/seed storage helical domain-containing protein" evidence="11">
    <location>
        <begin position="26"/>
        <end position="144"/>
    </location>
</feature>
<dbReference type="Proteomes" id="UP000826271">
    <property type="component" value="Unassembled WGS sequence"/>
</dbReference>
<keyword evidence="14" id="KW-1185">Reference proteome</keyword>
<keyword evidence="4" id="KW-1003">Cell membrane</keyword>
<evidence type="ECO:0000259" key="12">
    <source>
        <dbReference type="SMART" id="SM00499"/>
    </source>
</evidence>
<dbReference type="GO" id="GO:0006869">
    <property type="term" value="P:lipid transport"/>
    <property type="evidence" value="ECO:0007669"/>
    <property type="project" value="InterPro"/>
</dbReference>
<dbReference type="PANTHER" id="PTHR33044">
    <property type="entry name" value="BIFUNCTIONAL INHIBITOR/LIPID-TRANSFER PROTEIN/SEED STORAGE 2S ALBUMIN SUPERFAMILY PROTEIN-RELATED"/>
    <property type="match status" value="1"/>
</dbReference>
<evidence type="ECO:0000256" key="10">
    <source>
        <dbReference type="ARBA" id="ARBA00023288"/>
    </source>
</evidence>
<dbReference type="InterPro" id="IPR016140">
    <property type="entry name" value="Bifunc_inhib/LTP/seed_store"/>
</dbReference>
<feature type="signal peptide" evidence="11">
    <location>
        <begin position="1"/>
        <end position="25"/>
    </location>
</feature>
<keyword evidence="8" id="KW-1015">Disulfide bond</keyword>
<name>A0AAV6XQD8_9LAMI</name>
<keyword evidence="9" id="KW-0325">Glycoprotein</keyword>
<gene>
    <name evidence="13" type="ORF">BUALT_Bualt05G0072100</name>
</gene>
<dbReference type="SMART" id="SM00499">
    <property type="entry name" value="AAI"/>
    <property type="match status" value="1"/>
</dbReference>
<dbReference type="InterPro" id="IPR036312">
    <property type="entry name" value="Bifun_inhib/LTP/seed_sf"/>
</dbReference>
<reference evidence="13" key="1">
    <citation type="submission" date="2019-10" db="EMBL/GenBank/DDBJ databases">
        <authorList>
            <person name="Zhang R."/>
            <person name="Pan Y."/>
            <person name="Wang J."/>
            <person name="Ma R."/>
            <person name="Yu S."/>
        </authorList>
    </citation>
    <scope>NUCLEOTIDE SEQUENCE</scope>
    <source>
        <strain evidence="13">LA-IB0</strain>
        <tissue evidence="13">Leaf</tissue>
    </source>
</reference>
<protein>
    <recommendedName>
        <fullName evidence="12">Bifunctional inhibitor/plant lipid transfer protein/seed storage helical domain-containing protein</fullName>
    </recommendedName>
</protein>
<evidence type="ECO:0000256" key="4">
    <source>
        <dbReference type="ARBA" id="ARBA00022475"/>
    </source>
</evidence>
<comment type="caution">
    <text evidence="13">The sequence shown here is derived from an EMBL/GenBank/DDBJ whole genome shotgun (WGS) entry which is preliminary data.</text>
</comment>
<dbReference type="GO" id="GO:0008289">
    <property type="term" value="F:lipid binding"/>
    <property type="evidence" value="ECO:0007669"/>
    <property type="project" value="UniProtKB-KW"/>
</dbReference>
<dbReference type="PRINTS" id="PR00382">
    <property type="entry name" value="LIPIDTRNSFER"/>
</dbReference>
<dbReference type="AlphaFoldDB" id="A0AAV6XQD8"/>
<evidence type="ECO:0000313" key="14">
    <source>
        <dbReference type="Proteomes" id="UP000826271"/>
    </source>
</evidence>